<proteinExistence type="predicted"/>
<keyword evidence="1" id="KW-0812">Transmembrane</keyword>
<dbReference type="InterPro" id="IPR032820">
    <property type="entry name" value="ATPase_put"/>
</dbReference>
<dbReference type="Pfam" id="PF09527">
    <property type="entry name" value="ATPase_gene1"/>
    <property type="match status" value="1"/>
</dbReference>
<organism evidence="2 3">
    <name type="scientific">Adhaeribacter soli</name>
    <dbReference type="NCBI Taxonomy" id="2607655"/>
    <lineage>
        <taxon>Bacteria</taxon>
        <taxon>Pseudomonadati</taxon>
        <taxon>Bacteroidota</taxon>
        <taxon>Cytophagia</taxon>
        <taxon>Cytophagales</taxon>
        <taxon>Hymenobacteraceae</taxon>
        <taxon>Adhaeribacter</taxon>
    </lineage>
</organism>
<keyword evidence="1" id="KW-0472">Membrane</keyword>
<gene>
    <name evidence="2" type="ORF">F0P94_14170</name>
</gene>
<dbReference type="Proteomes" id="UP000326570">
    <property type="component" value="Unassembled WGS sequence"/>
</dbReference>
<dbReference type="EMBL" id="VTWT01000007">
    <property type="protein sequence ID" value="KAA9331939.1"/>
    <property type="molecule type" value="Genomic_DNA"/>
</dbReference>
<feature type="transmembrane region" description="Helical" evidence="1">
    <location>
        <begin position="52"/>
        <end position="71"/>
    </location>
</feature>
<protein>
    <submittedName>
        <fullName evidence="2">AtpZ/AtpI family protein</fullName>
    </submittedName>
</protein>
<evidence type="ECO:0000256" key="1">
    <source>
        <dbReference type="SAM" id="Phobius"/>
    </source>
</evidence>
<reference evidence="2 3" key="1">
    <citation type="submission" date="2019-09" db="EMBL/GenBank/DDBJ databases">
        <title>Genome sequence of Adhaeribacter sp. M2.</title>
        <authorList>
            <person name="Srinivasan S."/>
        </authorList>
    </citation>
    <scope>NUCLEOTIDE SEQUENCE [LARGE SCALE GENOMIC DNA]</scope>
    <source>
        <strain evidence="2 3">M2</strain>
    </source>
</reference>
<accession>A0A5N1IVH9</accession>
<evidence type="ECO:0000313" key="2">
    <source>
        <dbReference type="EMBL" id="KAA9331939.1"/>
    </source>
</evidence>
<sequence length="78" mass="8684">MATGEDNRQENEQKATNAFVRYSGMAFQMIAVLLAAAYGGRWLDDKVGNEQPWFTLVLLLIGVVASMYLIIKTVTKQS</sequence>
<dbReference type="AlphaFoldDB" id="A0A5N1IVH9"/>
<dbReference type="RefSeq" id="WP_150904548.1">
    <property type="nucleotide sequence ID" value="NZ_VTWT01000007.1"/>
</dbReference>
<evidence type="ECO:0000313" key="3">
    <source>
        <dbReference type="Proteomes" id="UP000326570"/>
    </source>
</evidence>
<feature type="transmembrane region" description="Helical" evidence="1">
    <location>
        <begin position="20"/>
        <end position="40"/>
    </location>
</feature>
<keyword evidence="3" id="KW-1185">Reference proteome</keyword>
<name>A0A5N1IVH9_9BACT</name>
<comment type="caution">
    <text evidence="2">The sequence shown here is derived from an EMBL/GenBank/DDBJ whole genome shotgun (WGS) entry which is preliminary data.</text>
</comment>
<keyword evidence="1" id="KW-1133">Transmembrane helix</keyword>